<sequence>MKRTEETAYEKRFTRLAAWVEKGLIIAIAAGWLLLVASQFLLTYDSVRYWLVDTVRLEGIASP</sequence>
<protein>
    <submittedName>
        <fullName evidence="2">Uncharacterized protein</fullName>
    </submittedName>
</protein>
<keyword evidence="1" id="KW-0812">Transmembrane</keyword>
<evidence type="ECO:0000313" key="2">
    <source>
        <dbReference type="EMBL" id="GEN33722.1"/>
    </source>
</evidence>
<comment type="caution">
    <text evidence="2">The sequence shown here is derived from an EMBL/GenBank/DDBJ whole genome shotgun (WGS) entry which is preliminary data.</text>
</comment>
<evidence type="ECO:0000313" key="3">
    <source>
        <dbReference type="Proteomes" id="UP000321157"/>
    </source>
</evidence>
<evidence type="ECO:0000256" key="1">
    <source>
        <dbReference type="SAM" id="Phobius"/>
    </source>
</evidence>
<feature type="transmembrane region" description="Helical" evidence="1">
    <location>
        <begin position="20"/>
        <end position="42"/>
    </location>
</feature>
<keyword evidence="3" id="KW-1185">Reference proteome</keyword>
<reference evidence="2 3" key="1">
    <citation type="submission" date="2019-07" db="EMBL/GenBank/DDBJ databases">
        <title>Whole genome shotgun sequence of Aneurinibacillus danicus NBRC 102444.</title>
        <authorList>
            <person name="Hosoyama A."/>
            <person name="Uohara A."/>
            <person name="Ohji S."/>
            <person name="Ichikawa N."/>
        </authorList>
    </citation>
    <scope>NUCLEOTIDE SEQUENCE [LARGE SCALE GENOMIC DNA]</scope>
    <source>
        <strain evidence="2 3">NBRC 102444</strain>
    </source>
</reference>
<dbReference type="Proteomes" id="UP000321157">
    <property type="component" value="Unassembled WGS sequence"/>
</dbReference>
<accession>A0A511V911</accession>
<keyword evidence="1" id="KW-1133">Transmembrane helix</keyword>
<organism evidence="2 3">
    <name type="scientific">Aneurinibacillus danicus</name>
    <dbReference type="NCBI Taxonomy" id="267746"/>
    <lineage>
        <taxon>Bacteria</taxon>
        <taxon>Bacillati</taxon>
        <taxon>Bacillota</taxon>
        <taxon>Bacilli</taxon>
        <taxon>Bacillales</taxon>
        <taxon>Paenibacillaceae</taxon>
        <taxon>Aneurinibacillus group</taxon>
        <taxon>Aneurinibacillus</taxon>
    </lineage>
</organism>
<gene>
    <name evidence="2" type="ORF">ADA01nite_11820</name>
</gene>
<name>A0A511V911_9BACL</name>
<dbReference type="RefSeq" id="WP_146809047.1">
    <property type="nucleotide sequence ID" value="NZ_BJXX01000052.1"/>
</dbReference>
<dbReference type="AlphaFoldDB" id="A0A511V911"/>
<keyword evidence="1" id="KW-0472">Membrane</keyword>
<proteinExistence type="predicted"/>
<dbReference type="EMBL" id="BJXX01000052">
    <property type="protein sequence ID" value="GEN33722.1"/>
    <property type="molecule type" value="Genomic_DNA"/>
</dbReference>